<comment type="caution">
    <text evidence="1">The sequence shown here is derived from an EMBL/GenBank/DDBJ whole genome shotgun (WGS) entry which is preliminary data.</text>
</comment>
<evidence type="ECO:0000313" key="1">
    <source>
        <dbReference type="EMBL" id="CAI6089643.1"/>
    </source>
</evidence>
<dbReference type="EMBL" id="CABFNP030001012">
    <property type="protein sequence ID" value="CAI6089643.1"/>
    <property type="molecule type" value="Genomic_DNA"/>
</dbReference>
<dbReference type="Proteomes" id="UP001160390">
    <property type="component" value="Unassembled WGS sequence"/>
</dbReference>
<proteinExistence type="predicted"/>
<keyword evidence="2" id="KW-1185">Reference proteome</keyword>
<gene>
    <name evidence="1" type="ORF">CCHLO57077_00001229</name>
</gene>
<protein>
    <submittedName>
        <fullName evidence="1">Uncharacterized protein</fullName>
    </submittedName>
</protein>
<reference evidence="1" key="1">
    <citation type="submission" date="2023-01" db="EMBL/GenBank/DDBJ databases">
        <authorList>
            <person name="Piombo E."/>
        </authorList>
    </citation>
    <scope>NUCLEOTIDE SEQUENCE</scope>
</reference>
<sequence length="87" mass="9547">MPQLALSLGGPETKQMEFEGTLEIGTGVSAINRHEKLKNLTAYRFNTRESAVVDLDLSFSQVGSVIVYGNPQLRQLRLPSMAPLSLD</sequence>
<evidence type="ECO:0000313" key="2">
    <source>
        <dbReference type="Proteomes" id="UP001160390"/>
    </source>
</evidence>
<dbReference type="AlphaFoldDB" id="A0AA35PZ78"/>
<organism evidence="1 2">
    <name type="scientific">Clonostachys chloroleuca</name>
    <dbReference type="NCBI Taxonomy" id="1926264"/>
    <lineage>
        <taxon>Eukaryota</taxon>
        <taxon>Fungi</taxon>
        <taxon>Dikarya</taxon>
        <taxon>Ascomycota</taxon>
        <taxon>Pezizomycotina</taxon>
        <taxon>Sordariomycetes</taxon>
        <taxon>Hypocreomycetidae</taxon>
        <taxon>Hypocreales</taxon>
        <taxon>Bionectriaceae</taxon>
        <taxon>Clonostachys</taxon>
    </lineage>
</organism>
<name>A0AA35PZ78_9HYPO</name>
<accession>A0AA35PZ78</accession>